<dbReference type="PANTHER" id="PTHR38593:SF1">
    <property type="entry name" value="BLR2558 PROTEIN"/>
    <property type="match status" value="1"/>
</dbReference>
<gene>
    <name evidence="3" type="ORF">Maq22A_c18660</name>
</gene>
<accession>A0A0C6F2K4</accession>
<sequence>MSRTALLAALAVTVAGSLPAAAQNLVIFPNDRPAAESTEAFRAEALRSDAYNIEASRLALQKSGNRAVRGYAEQTIVNRQATTDALLPRGTSLSSSGTVVGDAGNGGLLGSGGLLTAPLAIATAPIAVVGNVLQGQPAFGRSLVDTNPGTPGRRVALDPAREQRLARLQAAPSGKRFDALYTADQARAQGDSVQLYETYSRFGDSQVGRTFANEAKPMLREDAGEADRLADRYSNADSLF</sequence>
<dbReference type="STRING" id="270351.Maq22A_c18660"/>
<dbReference type="OrthoDB" id="7983872at2"/>
<organism evidence="3 4">
    <name type="scientific">Methylobacterium aquaticum</name>
    <dbReference type="NCBI Taxonomy" id="270351"/>
    <lineage>
        <taxon>Bacteria</taxon>
        <taxon>Pseudomonadati</taxon>
        <taxon>Pseudomonadota</taxon>
        <taxon>Alphaproteobacteria</taxon>
        <taxon>Hyphomicrobiales</taxon>
        <taxon>Methylobacteriaceae</taxon>
        <taxon>Methylobacterium</taxon>
    </lineage>
</organism>
<proteinExistence type="predicted"/>
<dbReference type="AlphaFoldDB" id="A0A0C6F2K4"/>
<evidence type="ECO:0000256" key="1">
    <source>
        <dbReference type="SAM" id="SignalP"/>
    </source>
</evidence>
<dbReference type="EMBL" id="AP014704">
    <property type="protein sequence ID" value="BAQ46816.1"/>
    <property type="molecule type" value="Genomic_DNA"/>
</dbReference>
<keyword evidence="1" id="KW-0732">Signal</keyword>
<evidence type="ECO:0000259" key="2">
    <source>
        <dbReference type="Pfam" id="PF13628"/>
    </source>
</evidence>
<feature type="chain" id="PRO_5002197059" description="DUF4142 domain-containing protein" evidence="1">
    <location>
        <begin position="23"/>
        <end position="240"/>
    </location>
</feature>
<dbReference type="Proteomes" id="UP000061432">
    <property type="component" value="Chromosome"/>
</dbReference>
<dbReference type="PANTHER" id="PTHR38593">
    <property type="entry name" value="BLR2558 PROTEIN"/>
    <property type="match status" value="1"/>
</dbReference>
<reference evidence="3 4" key="1">
    <citation type="journal article" date="2015" name="Genome Announc.">
        <title>Complete Genome Sequence of Methylobacterium aquaticum Strain 22A, Isolated from Racomitrium japonicum Moss.</title>
        <authorList>
            <person name="Tani A."/>
            <person name="Ogura Y."/>
            <person name="Hayashi T."/>
            <person name="Kimbara K."/>
        </authorList>
    </citation>
    <scope>NUCLEOTIDE SEQUENCE [LARGE SCALE GENOMIC DNA]</scope>
    <source>
        <strain evidence="3 4">MA-22A</strain>
    </source>
</reference>
<evidence type="ECO:0000313" key="3">
    <source>
        <dbReference type="EMBL" id="BAQ46816.1"/>
    </source>
</evidence>
<dbReference type="RefSeq" id="WP_060847863.1">
    <property type="nucleotide sequence ID" value="NZ_AP014704.1"/>
</dbReference>
<feature type="domain" description="DUF4142" evidence="2">
    <location>
        <begin position="156"/>
        <end position="229"/>
    </location>
</feature>
<feature type="signal peptide" evidence="1">
    <location>
        <begin position="1"/>
        <end position="22"/>
    </location>
</feature>
<dbReference type="KEGG" id="maqu:Maq22A_c18660"/>
<name>A0A0C6F2K4_9HYPH</name>
<feature type="domain" description="DUF4142" evidence="2">
    <location>
        <begin position="37"/>
        <end position="86"/>
    </location>
</feature>
<dbReference type="Pfam" id="PF13628">
    <property type="entry name" value="DUF4142"/>
    <property type="match status" value="2"/>
</dbReference>
<evidence type="ECO:0000313" key="4">
    <source>
        <dbReference type="Proteomes" id="UP000061432"/>
    </source>
</evidence>
<dbReference type="InterPro" id="IPR025419">
    <property type="entry name" value="DUF4142"/>
</dbReference>
<reference evidence="4" key="2">
    <citation type="submission" date="2015-01" db="EMBL/GenBank/DDBJ databases">
        <title>Complete genome sequence of Methylobacterium aquaticum strain 22A.</title>
        <authorList>
            <person name="Tani A."/>
            <person name="Ogura Y."/>
            <person name="Hayashi T."/>
        </authorList>
    </citation>
    <scope>NUCLEOTIDE SEQUENCE [LARGE SCALE GENOMIC DNA]</scope>
    <source>
        <strain evidence="4">MA-22A</strain>
    </source>
</reference>
<protein>
    <recommendedName>
        <fullName evidence="2">DUF4142 domain-containing protein</fullName>
    </recommendedName>
</protein>
<dbReference type="PATRIC" id="fig|270351.10.peg.3598"/>